<name>K5W717_PHACS</name>
<organism evidence="1 2">
    <name type="scientific">Phanerochaete carnosa (strain HHB-10118-sp)</name>
    <name type="common">White-rot fungus</name>
    <name type="synonym">Peniophora carnosa</name>
    <dbReference type="NCBI Taxonomy" id="650164"/>
    <lineage>
        <taxon>Eukaryota</taxon>
        <taxon>Fungi</taxon>
        <taxon>Dikarya</taxon>
        <taxon>Basidiomycota</taxon>
        <taxon>Agaricomycotina</taxon>
        <taxon>Agaricomycetes</taxon>
        <taxon>Polyporales</taxon>
        <taxon>Phanerochaetaceae</taxon>
        <taxon>Phanerochaete</taxon>
    </lineage>
</organism>
<dbReference type="GeneID" id="18920869"/>
<proteinExistence type="predicted"/>
<gene>
    <name evidence="1" type="ORF">PHACADRAFT_94763</name>
</gene>
<keyword evidence="2" id="KW-1185">Reference proteome</keyword>
<evidence type="ECO:0000313" key="2">
    <source>
        <dbReference type="Proteomes" id="UP000008370"/>
    </source>
</evidence>
<sequence>MIALHDFRKTLGDVAVSQVSKAVRSDSSRDSSAVIYELGEYYRYKLLRAFRQAKGPMPAPSQHPSRPSFATLEDMLKDALDGSGKDYRSAKKRALVRDGFRCMLSGMYDLNTVECNPAVYPEHADPVVGIRYTNCCHILSESTLQDADPDNPDRDRKREYAASVLAVLQSFGLESLVNEVVKKGCVYHLTNILTMTSYLHALFDNLHLWLEATNTSNEYKICLSRRGLVMPSELKGQTVRFEAHVPDRDDLPLPDPRLLAIHAACARVNHMSGVAEYADKSDRDAEDMRVLAEDGSSSAVLLEQVRKIAISAS</sequence>
<dbReference type="InParanoid" id="K5W717"/>
<dbReference type="HOGENOM" id="CLU_049186_1_0_1"/>
<dbReference type="Proteomes" id="UP000008370">
    <property type="component" value="Unassembled WGS sequence"/>
</dbReference>
<dbReference type="KEGG" id="pco:PHACADRAFT_94763"/>
<evidence type="ECO:0008006" key="3">
    <source>
        <dbReference type="Google" id="ProtNLM"/>
    </source>
</evidence>
<dbReference type="RefSeq" id="XP_007395295.1">
    <property type="nucleotide sequence ID" value="XM_007395233.1"/>
</dbReference>
<accession>K5W717</accession>
<protein>
    <recommendedName>
        <fullName evidence="3">HNH nuclease domain-containing protein</fullName>
    </recommendedName>
</protein>
<dbReference type="EMBL" id="JH930472">
    <property type="protein sequence ID" value="EKM54945.1"/>
    <property type="molecule type" value="Genomic_DNA"/>
</dbReference>
<dbReference type="AlphaFoldDB" id="K5W717"/>
<dbReference type="OrthoDB" id="2104739at2759"/>
<reference evidence="1 2" key="1">
    <citation type="journal article" date="2012" name="BMC Genomics">
        <title>Comparative genomics of the white-rot fungi, Phanerochaete carnosa and P. chrysosporium, to elucidate the genetic basis of the distinct wood types they colonize.</title>
        <authorList>
            <person name="Suzuki H."/>
            <person name="MacDonald J."/>
            <person name="Syed K."/>
            <person name="Salamov A."/>
            <person name="Hori C."/>
            <person name="Aerts A."/>
            <person name="Henrissat B."/>
            <person name="Wiebenga A."/>
            <person name="vanKuyk P.A."/>
            <person name="Barry K."/>
            <person name="Lindquist E."/>
            <person name="LaButti K."/>
            <person name="Lapidus A."/>
            <person name="Lucas S."/>
            <person name="Coutinho P."/>
            <person name="Gong Y."/>
            <person name="Samejima M."/>
            <person name="Mahadevan R."/>
            <person name="Abou-Zaid M."/>
            <person name="de Vries R.P."/>
            <person name="Igarashi K."/>
            <person name="Yadav J.S."/>
            <person name="Grigoriev I.V."/>
            <person name="Master E.R."/>
        </authorList>
    </citation>
    <scope>NUCLEOTIDE SEQUENCE [LARGE SCALE GENOMIC DNA]</scope>
    <source>
        <strain evidence="1 2">HHB-10118-sp</strain>
    </source>
</reference>
<evidence type="ECO:0000313" key="1">
    <source>
        <dbReference type="EMBL" id="EKM54945.1"/>
    </source>
</evidence>